<reference evidence="13 14" key="4">
    <citation type="journal article" date="2023" name="Nature">
        <title>Structural basis of mitochondrial membrane bending by the I-II-III&lt;sub&gt;2&lt;/sub&gt;-IV&lt;sub&gt;2&lt;/sub&gt; supercomplex.</title>
        <authorList>
            <person name="Muhleip A."/>
            <person name="Flygaard R.K."/>
            <person name="Baradaran R."/>
            <person name="Haapanen O."/>
            <person name="Gruhl T."/>
            <person name="Tobiasson V."/>
            <person name="Marechal A."/>
            <person name="Sharma V."/>
            <person name="Amunts A."/>
        </authorList>
    </citation>
    <scope>STRUCTURE BY ELECTRON MICROSCOPY (2.60 ANGSTROMS)</scope>
</reference>
<dbReference type="EMBL" id="GG662699">
    <property type="protein sequence ID" value="EDK31708.1"/>
    <property type="molecule type" value="Genomic_DNA"/>
</dbReference>
<evidence type="ECO:0000256" key="3">
    <source>
        <dbReference type="ARBA" id="ARBA00022448"/>
    </source>
</evidence>
<evidence type="ECO:0000256" key="8">
    <source>
        <dbReference type="PROSITE-ProRule" id="PRU00282"/>
    </source>
</evidence>
<evidence type="ECO:0000313" key="10">
    <source>
        <dbReference type="EMBL" id="EDK31708.1"/>
    </source>
</evidence>
<dbReference type="OMA" id="FFRWING"/>
<gene>
    <name evidence="10" type="ORF">TTHERM_00127269</name>
</gene>
<dbReference type="Proteomes" id="UP000009168">
    <property type="component" value="Unassembled WGS sequence"/>
</dbReference>
<dbReference type="InterPro" id="IPR018108">
    <property type="entry name" value="MCP_transmembrane"/>
</dbReference>
<accession>A4VDV3</accession>
<dbReference type="InParanoid" id="A4VDV3"/>
<evidence type="ECO:0000256" key="9">
    <source>
        <dbReference type="RuleBase" id="RU000488"/>
    </source>
</evidence>
<sequence length="346" mass="40351">MFFELEDIKRRHSLYWDIYNVQGWVRRPDSTLYNNVKRGVTAGVVASLVQENITALVENCKLLATKYEKPQNLRQAATFMKEVFKLENYRKAVWNRSQYALCIGTFDIGARLATFRWLNNGWQRVFAGFEFNFVRKIPTTMLAALFTAPFSVPFELARMAYYGDKTFPKELQRGYSSYLSALARIPFEEGPYFLFKNSFPLIIRNFFQTFTLFYTYDFLKDKASFAWRVGEQNEYACKMIIAGISTYLAAVFSYPWMVTREMVDFWPKVPGAPCTFNGNYRKAAVWIWYHEFSGNYFAGFFTKYFWKASPGMFLTLMLADKVGLFDQTTVDNFGGAGNNSWEDTFV</sequence>
<keyword evidence="6" id="KW-1133">Transmembrane helix</keyword>
<evidence type="ECO:0007829" key="16">
    <source>
        <dbReference type="PDB" id="8GZU"/>
    </source>
</evidence>
<dbReference type="STRING" id="312017.A4VDV3"/>
<dbReference type="EMDB" id="EMD-34403"/>
<keyword evidence="5" id="KW-0677">Repeat</keyword>
<reference evidence="12" key="2">
    <citation type="journal article" date="2022" name="Science">
        <title>Structures of &lt;i&gt;Tetrahymena&lt;/i&gt;'s respiratory chain reveal the diversity of eukaryotic core metabolism.</title>
        <authorList>
            <person name="Zhou L."/>
            <person name="Maldonado M."/>
            <person name="Padavannil A."/>
            <person name="Guo F."/>
            <person name="Letts J.A."/>
        </authorList>
    </citation>
    <scope>STRUCTURE BY ELECTRON MICROSCOPY (3.02 ANGSTROMS)</scope>
</reference>
<feature type="repeat" description="Solcar" evidence="8">
    <location>
        <begin position="131"/>
        <end position="222"/>
    </location>
</feature>
<dbReference type="GO" id="GO:0016020">
    <property type="term" value="C:membrane"/>
    <property type="evidence" value="ECO:0007669"/>
    <property type="project" value="UniProtKB-SubCell"/>
</dbReference>
<keyword evidence="11" id="KW-1185">Reference proteome</keyword>
<dbReference type="HOGENOM" id="CLU_802820_0_0_1"/>
<keyword evidence="3 9" id="KW-0813">Transport</keyword>
<dbReference type="PDB" id="8GYM">
    <property type="method" value="EM"/>
    <property type="resolution" value="2.96 A"/>
    <property type="chains" value="M1/m1=1-346"/>
</dbReference>
<dbReference type="GeneID" id="7834243"/>
<keyword evidence="12 13" id="KW-0002">3D-structure</keyword>
<evidence type="ECO:0000256" key="4">
    <source>
        <dbReference type="ARBA" id="ARBA00022692"/>
    </source>
</evidence>
<dbReference type="PROSITE" id="PS50920">
    <property type="entry name" value="SOLCAR"/>
    <property type="match status" value="1"/>
</dbReference>
<dbReference type="EMDB" id="EMD-15867"/>
<evidence type="ECO:0000256" key="6">
    <source>
        <dbReference type="ARBA" id="ARBA00022989"/>
    </source>
</evidence>
<dbReference type="PDB" id="8BQS">
    <property type="method" value="EM"/>
    <property type="resolution" value="2.90 A"/>
    <property type="chains" value="DS/Ds=1-346"/>
</dbReference>
<dbReference type="PANTHER" id="PTHR45618">
    <property type="entry name" value="MITOCHONDRIAL DICARBOXYLATE CARRIER-RELATED"/>
    <property type="match status" value="1"/>
</dbReference>
<dbReference type="EMDB" id="EMD-16184"/>
<dbReference type="InterPro" id="IPR023395">
    <property type="entry name" value="MCP_dom_sf"/>
</dbReference>
<dbReference type="KEGG" id="tet:TTHERM_00127269"/>
<proteinExistence type="evidence at protein level"/>
<comment type="subcellular location">
    <subcellularLocation>
        <location evidence="1">Membrane</location>
        <topology evidence="1">Multi-pass membrane protein</topology>
    </subcellularLocation>
</comment>
<keyword evidence="4 8" id="KW-0812">Transmembrane</keyword>
<dbReference type="eggNOG" id="ENOG502SIG5">
    <property type="taxonomic scope" value="Eukaryota"/>
</dbReference>
<comment type="similarity">
    <text evidence="2 9">Belongs to the mitochondrial carrier (TC 2.A.29) family.</text>
</comment>
<dbReference type="RefSeq" id="XP_001470800.1">
    <property type="nucleotide sequence ID" value="XM_001470750.2"/>
</dbReference>
<keyword evidence="7 8" id="KW-0472">Membrane</keyword>
<evidence type="ECO:0000313" key="11">
    <source>
        <dbReference type="Proteomes" id="UP000009168"/>
    </source>
</evidence>
<dbReference type="OrthoDB" id="304182at2759"/>
<dbReference type="EMDB" id="EMD-34373"/>
<dbReference type="AlphaFoldDB" id="A4VDV3"/>
<dbReference type="SUPFAM" id="SSF103506">
    <property type="entry name" value="Mitochondrial carrier"/>
    <property type="match status" value="1"/>
</dbReference>
<dbReference type="PDB" id="7W5Z">
    <property type="method" value="EM"/>
    <property type="resolution" value="3.02 A"/>
    <property type="chains" value="M1/m1=1-346"/>
</dbReference>
<evidence type="ECO:0007829" key="14">
    <source>
        <dbReference type="PDB" id="8BQS"/>
    </source>
</evidence>
<dbReference type="PDB" id="8B6H">
    <property type="method" value="EM"/>
    <property type="resolution" value="2.60 A"/>
    <property type="chains" value="DS/Ds=1-346"/>
</dbReference>
<dbReference type="InterPro" id="IPR050391">
    <property type="entry name" value="Mito_Metabolite_Transporter"/>
</dbReference>
<organism evidence="10 11">
    <name type="scientific">Tetrahymena thermophila (strain SB210)</name>
    <dbReference type="NCBI Taxonomy" id="312017"/>
    <lineage>
        <taxon>Eukaryota</taxon>
        <taxon>Sar</taxon>
        <taxon>Alveolata</taxon>
        <taxon>Ciliophora</taxon>
        <taxon>Intramacronucleata</taxon>
        <taxon>Oligohymenophorea</taxon>
        <taxon>Hymenostomatida</taxon>
        <taxon>Tetrahymenina</taxon>
        <taxon>Tetrahymenidae</taxon>
        <taxon>Tetrahymena</taxon>
    </lineage>
</organism>
<reference evidence="11" key="1">
    <citation type="journal article" date="2006" name="PLoS Biol.">
        <title>Macronuclear genome sequence of the ciliate Tetrahymena thermophila, a model eukaryote.</title>
        <authorList>
            <person name="Eisen J.A."/>
            <person name="Coyne R.S."/>
            <person name="Wu M."/>
            <person name="Wu D."/>
            <person name="Thiagarajan M."/>
            <person name="Wortman J.R."/>
            <person name="Badger J.H."/>
            <person name="Ren Q."/>
            <person name="Amedeo P."/>
            <person name="Jones K.M."/>
            <person name="Tallon L.J."/>
            <person name="Delcher A.L."/>
            <person name="Salzberg S.L."/>
            <person name="Silva J.C."/>
            <person name="Haas B.J."/>
            <person name="Majoros W.H."/>
            <person name="Farzad M."/>
            <person name="Carlton J.M."/>
            <person name="Smith R.K. Jr."/>
            <person name="Garg J."/>
            <person name="Pearlman R.E."/>
            <person name="Karrer K.M."/>
            <person name="Sun L."/>
            <person name="Manning G."/>
            <person name="Elde N.C."/>
            <person name="Turkewitz A.P."/>
            <person name="Asai D.J."/>
            <person name="Wilkes D.E."/>
            <person name="Wang Y."/>
            <person name="Cai H."/>
            <person name="Collins K."/>
            <person name="Stewart B.A."/>
            <person name="Lee S.R."/>
            <person name="Wilamowska K."/>
            <person name="Weinberg Z."/>
            <person name="Ruzzo W.L."/>
            <person name="Wloga D."/>
            <person name="Gaertig J."/>
            <person name="Frankel J."/>
            <person name="Tsao C.-C."/>
            <person name="Gorovsky M.A."/>
            <person name="Keeling P.J."/>
            <person name="Waller R.F."/>
            <person name="Patron N.J."/>
            <person name="Cherry J.M."/>
            <person name="Stover N.A."/>
            <person name="Krieger C.J."/>
            <person name="del Toro C."/>
            <person name="Ryder H.F."/>
            <person name="Williamson S.C."/>
            <person name="Barbeau R.A."/>
            <person name="Hamilton E.P."/>
            <person name="Orias E."/>
        </authorList>
    </citation>
    <scope>NUCLEOTIDE SEQUENCE [LARGE SCALE GENOMIC DNA]</scope>
    <source>
        <strain evidence="11">SB210</strain>
    </source>
</reference>
<evidence type="ECO:0000256" key="2">
    <source>
        <dbReference type="ARBA" id="ARBA00006375"/>
    </source>
</evidence>
<reference evidence="15 16" key="3">
    <citation type="journal article" date="2023" name="Nat. Commun.">
        <title>Structures of Tetrahymena thermophila respiratory megacomplexes on the tubular mitochondrial cristae.</title>
        <authorList>
            <person name="Han F."/>
            <person name="Hu Y."/>
            <person name="Wu M."/>
            <person name="He Z."/>
            <person name="Tian H."/>
            <person name="Zhou L."/>
        </authorList>
    </citation>
    <scope>STRUCTURE BY ELECTRON MICROSCOPY (2.96 ANGSTROMS)</scope>
</reference>
<evidence type="ECO:0000256" key="5">
    <source>
        <dbReference type="ARBA" id="ARBA00022737"/>
    </source>
</evidence>
<protein>
    <submittedName>
        <fullName evidence="10">Oxoglutarate/malate translocator protein, putative</fullName>
    </submittedName>
</protein>
<evidence type="ECO:0007829" key="13">
    <source>
        <dbReference type="PDB" id="8B6H"/>
    </source>
</evidence>
<evidence type="ECO:0000256" key="7">
    <source>
        <dbReference type="ARBA" id="ARBA00023136"/>
    </source>
</evidence>
<evidence type="ECO:0007829" key="12">
    <source>
        <dbReference type="PDB" id="7W5Z"/>
    </source>
</evidence>
<name>A4VDV3_TETTS</name>
<dbReference type="EMDB" id="EMD-32325"/>
<dbReference type="Pfam" id="PF00153">
    <property type="entry name" value="Mito_carr"/>
    <property type="match status" value="1"/>
</dbReference>
<evidence type="ECO:0007829" key="15">
    <source>
        <dbReference type="PDB" id="8GYM"/>
    </source>
</evidence>
<evidence type="ECO:0000256" key="1">
    <source>
        <dbReference type="ARBA" id="ARBA00004141"/>
    </source>
</evidence>
<dbReference type="PDB" id="8GZU">
    <property type="method" value="EM"/>
    <property type="resolution" value="4.18 A"/>
    <property type="chains" value="37/92/M1/m1=1-346"/>
</dbReference>
<dbReference type="Gene3D" id="1.50.40.10">
    <property type="entry name" value="Mitochondrial carrier domain"/>
    <property type="match status" value="1"/>
</dbReference>